<sequence length="109" mass="11878">MVRVFKYAVIRLAVFFVVWGACMLLGLGWIFSTIAAAVIALAAGYLFFNDLRTGAGSDVASAWEGRGKREQFKSEQADAEAEDSYTEGRYFDPGSDSGTEPGPWEPKGK</sequence>
<dbReference type="EMBL" id="QREH01000001">
    <property type="protein sequence ID" value="REE03986.1"/>
    <property type="molecule type" value="Genomic_DNA"/>
</dbReference>
<feature type="transmembrane region" description="Helical" evidence="2">
    <location>
        <begin position="12"/>
        <end position="45"/>
    </location>
</feature>
<comment type="caution">
    <text evidence="3">The sequence shown here is derived from an EMBL/GenBank/DDBJ whole genome shotgun (WGS) entry which is preliminary data.</text>
</comment>
<dbReference type="InterPro" id="IPR025323">
    <property type="entry name" value="DUF4229"/>
</dbReference>
<feature type="region of interest" description="Disordered" evidence="1">
    <location>
        <begin position="66"/>
        <end position="109"/>
    </location>
</feature>
<dbReference type="PROSITE" id="PS51257">
    <property type="entry name" value="PROKAR_LIPOPROTEIN"/>
    <property type="match status" value="1"/>
</dbReference>
<keyword evidence="2" id="KW-1133">Transmembrane helix</keyword>
<keyword evidence="2" id="KW-0472">Membrane</keyword>
<organism evidence="3 4">
    <name type="scientific">Citricoccus muralis</name>
    <dbReference type="NCBI Taxonomy" id="169134"/>
    <lineage>
        <taxon>Bacteria</taxon>
        <taxon>Bacillati</taxon>
        <taxon>Actinomycetota</taxon>
        <taxon>Actinomycetes</taxon>
        <taxon>Micrococcales</taxon>
        <taxon>Micrococcaceae</taxon>
        <taxon>Citricoccus</taxon>
    </lineage>
</organism>
<reference evidence="3 4" key="1">
    <citation type="submission" date="2018-07" db="EMBL/GenBank/DDBJ databases">
        <title>Sequencing the genomes of 1000 actinobacteria strains.</title>
        <authorList>
            <person name="Klenk H.-P."/>
        </authorList>
    </citation>
    <scope>NUCLEOTIDE SEQUENCE [LARGE SCALE GENOMIC DNA]</scope>
    <source>
        <strain evidence="3 4">DSM 14442</strain>
    </source>
</reference>
<dbReference type="Proteomes" id="UP000256727">
    <property type="component" value="Unassembled WGS sequence"/>
</dbReference>
<dbReference type="Pfam" id="PF14012">
    <property type="entry name" value="DUF4229"/>
    <property type="match status" value="1"/>
</dbReference>
<evidence type="ECO:0000313" key="3">
    <source>
        <dbReference type="EMBL" id="REE03986.1"/>
    </source>
</evidence>
<keyword evidence="2" id="KW-0812">Transmembrane</keyword>
<keyword evidence="4" id="KW-1185">Reference proteome</keyword>
<evidence type="ECO:0000256" key="1">
    <source>
        <dbReference type="SAM" id="MobiDB-lite"/>
    </source>
</evidence>
<dbReference type="AlphaFoldDB" id="A0A3D9LEB3"/>
<proteinExistence type="predicted"/>
<accession>A0A3D9LEB3</accession>
<protein>
    <submittedName>
        <fullName evidence="3">Uncharacterized protein DUF4229</fullName>
    </submittedName>
</protein>
<feature type="compositionally biased region" description="Basic and acidic residues" evidence="1">
    <location>
        <begin position="66"/>
        <end position="76"/>
    </location>
</feature>
<evidence type="ECO:0000313" key="4">
    <source>
        <dbReference type="Proteomes" id="UP000256727"/>
    </source>
</evidence>
<evidence type="ECO:0000256" key="2">
    <source>
        <dbReference type="SAM" id="Phobius"/>
    </source>
</evidence>
<name>A0A3D9LEB3_9MICC</name>
<gene>
    <name evidence="3" type="ORF">C8E99_1810</name>
</gene>